<dbReference type="InterPro" id="IPR025285">
    <property type="entry name" value="DUF4145"/>
</dbReference>
<reference evidence="2 3" key="1">
    <citation type="submission" date="2018-04" db="EMBL/GenBank/DDBJ databases">
        <title>Active sludge and wastewater microbial communities from Klosterneuburg, Austria.</title>
        <authorList>
            <person name="Wagner M."/>
        </authorList>
    </citation>
    <scope>NUCLEOTIDE SEQUENCE [LARGE SCALE GENOMIC DNA]</scope>
    <source>
        <strain evidence="2 3">Nm49</strain>
    </source>
</reference>
<evidence type="ECO:0000313" key="3">
    <source>
        <dbReference type="Proteomes" id="UP000244128"/>
    </source>
</evidence>
<evidence type="ECO:0000313" key="2">
    <source>
        <dbReference type="EMBL" id="PTQ76469.1"/>
    </source>
</evidence>
<protein>
    <submittedName>
        <fullName evidence="2">Uncharacterized protein DUF4145</fullName>
    </submittedName>
</protein>
<comment type="caution">
    <text evidence="2">The sequence shown here is derived from an EMBL/GenBank/DDBJ whole genome shotgun (WGS) entry which is preliminary data.</text>
</comment>
<dbReference type="Pfam" id="PF13643">
    <property type="entry name" value="DUF4145"/>
    <property type="match status" value="1"/>
</dbReference>
<name>A0A2T5HY11_9PROT</name>
<gene>
    <name evidence="2" type="ORF">C8R26_11762</name>
</gene>
<feature type="domain" description="DUF4145" evidence="1">
    <location>
        <begin position="123"/>
        <end position="202"/>
    </location>
</feature>
<dbReference type="AlphaFoldDB" id="A0A2T5HY11"/>
<organism evidence="2 3">
    <name type="scientific">Nitrosomonas oligotropha</name>
    <dbReference type="NCBI Taxonomy" id="42354"/>
    <lineage>
        <taxon>Bacteria</taxon>
        <taxon>Pseudomonadati</taxon>
        <taxon>Pseudomonadota</taxon>
        <taxon>Betaproteobacteria</taxon>
        <taxon>Nitrosomonadales</taxon>
        <taxon>Nitrosomonadaceae</taxon>
        <taxon>Nitrosomonas</taxon>
    </lineage>
</organism>
<dbReference type="RefSeq" id="WP_107803724.1">
    <property type="nucleotide sequence ID" value="NZ_QAOI01000017.1"/>
</dbReference>
<dbReference type="EMBL" id="QAOI01000017">
    <property type="protein sequence ID" value="PTQ76469.1"/>
    <property type="molecule type" value="Genomic_DNA"/>
</dbReference>
<evidence type="ECO:0000259" key="1">
    <source>
        <dbReference type="Pfam" id="PF13643"/>
    </source>
</evidence>
<sequence length="246" mass="28131">MDMPKLNDKEFQCSHCQVIAQQIWFNKETISQSVPKLITHLYFDYRSNINEYQQRAVSNFLEHIDQIFLNSIQYHIPKDYSVATCLNCKKSSLWIKEEMVFPRKTFLPSPNDDMTDEIKDLYREAATIFSDSPKGATALLRLALQKLLKQLGKKGDNINNDIGELVSEGLSPTIQKALDLVRVVGNNAVHPGQIDLNDGSDIAKKLFHLLNFIANELISKPKELEILYSEVVPDDTKGHIQKRDKK</sequence>
<accession>A0A2T5HY11</accession>
<dbReference type="Proteomes" id="UP000244128">
    <property type="component" value="Unassembled WGS sequence"/>
</dbReference>
<proteinExistence type="predicted"/>